<evidence type="ECO:0000256" key="1">
    <source>
        <dbReference type="SAM" id="MobiDB-lite"/>
    </source>
</evidence>
<organism evidence="2 3">
    <name type="scientific">Dreissena polymorpha</name>
    <name type="common">Zebra mussel</name>
    <name type="synonym">Mytilus polymorpha</name>
    <dbReference type="NCBI Taxonomy" id="45954"/>
    <lineage>
        <taxon>Eukaryota</taxon>
        <taxon>Metazoa</taxon>
        <taxon>Spiralia</taxon>
        <taxon>Lophotrochozoa</taxon>
        <taxon>Mollusca</taxon>
        <taxon>Bivalvia</taxon>
        <taxon>Autobranchia</taxon>
        <taxon>Heteroconchia</taxon>
        <taxon>Euheterodonta</taxon>
        <taxon>Imparidentia</taxon>
        <taxon>Neoheterodontei</taxon>
        <taxon>Myida</taxon>
        <taxon>Dreissenoidea</taxon>
        <taxon>Dreissenidae</taxon>
        <taxon>Dreissena</taxon>
    </lineage>
</organism>
<reference evidence="2" key="1">
    <citation type="journal article" date="2019" name="bioRxiv">
        <title>The Genome of the Zebra Mussel, Dreissena polymorpha: A Resource for Invasive Species Research.</title>
        <authorList>
            <person name="McCartney M.A."/>
            <person name="Auch B."/>
            <person name="Kono T."/>
            <person name="Mallez S."/>
            <person name="Zhang Y."/>
            <person name="Obille A."/>
            <person name="Becker A."/>
            <person name="Abrahante J.E."/>
            <person name="Garbe J."/>
            <person name="Badalamenti J.P."/>
            <person name="Herman A."/>
            <person name="Mangelson H."/>
            <person name="Liachko I."/>
            <person name="Sullivan S."/>
            <person name="Sone E.D."/>
            <person name="Koren S."/>
            <person name="Silverstein K.A.T."/>
            <person name="Beckman K.B."/>
            <person name="Gohl D.M."/>
        </authorList>
    </citation>
    <scope>NUCLEOTIDE SEQUENCE</scope>
    <source>
        <strain evidence="2">Duluth1</strain>
        <tissue evidence="2">Whole animal</tissue>
    </source>
</reference>
<sequence length="61" mass="6427">MSKLPFPFSGTGTPPATTQHANRTNFGCMVLSSLSNDLLDITVRDAPVSAVKINSIPLTVP</sequence>
<reference evidence="2" key="2">
    <citation type="submission" date="2020-11" db="EMBL/GenBank/DDBJ databases">
        <authorList>
            <person name="McCartney M.A."/>
            <person name="Auch B."/>
            <person name="Kono T."/>
            <person name="Mallez S."/>
            <person name="Becker A."/>
            <person name="Gohl D.M."/>
            <person name="Silverstein K.A.T."/>
            <person name="Koren S."/>
            <person name="Bechman K.B."/>
            <person name="Herman A."/>
            <person name="Abrahante J.E."/>
            <person name="Garbe J."/>
        </authorList>
    </citation>
    <scope>NUCLEOTIDE SEQUENCE</scope>
    <source>
        <strain evidence="2">Duluth1</strain>
        <tissue evidence="2">Whole animal</tissue>
    </source>
</reference>
<dbReference type="Proteomes" id="UP000828390">
    <property type="component" value="Unassembled WGS sequence"/>
</dbReference>
<dbReference type="AlphaFoldDB" id="A0A9D4HWZ4"/>
<keyword evidence="3" id="KW-1185">Reference proteome</keyword>
<proteinExistence type="predicted"/>
<evidence type="ECO:0000313" key="3">
    <source>
        <dbReference type="Proteomes" id="UP000828390"/>
    </source>
</evidence>
<feature type="region of interest" description="Disordered" evidence="1">
    <location>
        <begin position="1"/>
        <end position="21"/>
    </location>
</feature>
<dbReference type="EMBL" id="JAIWYP010000011">
    <property type="protein sequence ID" value="KAH3735954.1"/>
    <property type="molecule type" value="Genomic_DNA"/>
</dbReference>
<feature type="compositionally biased region" description="Polar residues" evidence="1">
    <location>
        <begin position="10"/>
        <end position="21"/>
    </location>
</feature>
<comment type="caution">
    <text evidence="2">The sequence shown here is derived from an EMBL/GenBank/DDBJ whole genome shotgun (WGS) entry which is preliminary data.</text>
</comment>
<accession>A0A9D4HWZ4</accession>
<gene>
    <name evidence="2" type="ORF">DPMN_042515</name>
</gene>
<evidence type="ECO:0000313" key="2">
    <source>
        <dbReference type="EMBL" id="KAH3735954.1"/>
    </source>
</evidence>
<name>A0A9D4HWZ4_DREPO</name>
<protein>
    <submittedName>
        <fullName evidence="2">Uncharacterized protein</fullName>
    </submittedName>
</protein>